<proteinExistence type="inferred from homology"/>
<feature type="transmembrane region" description="Helical" evidence="15">
    <location>
        <begin position="14"/>
        <end position="32"/>
    </location>
</feature>
<comment type="cofactor">
    <cofactor evidence="1 13">
        <name>FAD</name>
        <dbReference type="ChEBI" id="CHEBI:57692"/>
    </cofactor>
</comment>
<dbReference type="InterPro" id="IPR036188">
    <property type="entry name" value="FAD/NAD-bd_sf"/>
</dbReference>
<evidence type="ECO:0000256" key="15">
    <source>
        <dbReference type="SAM" id="Phobius"/>
    </source>
</evidence>
<keyword evidence="15" id="KW-0472">Membrane</keyword>
<dbReference type="EMBL" id="LGRB01000012">
    <property type="protein sequence ID" value="OCT48314.1"/>
    <property type="molecule type" value="Genomic_DNA"/>
</dbReference>
<evidence type="ECO:0000256" key="4">
    <source>
        <dbReference type="ARBA" id="ARBA00013029"/>
    </source>
</evidence>
<evidence type="ECO:0000256" key="2">
    <source>
        <dbReference type="ARBA" id="ARBA00004173"/>
    </source>
</evidence>
<keyword evidence="11 13" id="KW-0560">Oxidoreductase</keyword>
<dbReference type="eggNOG" id="KOG0042">
    <property type="taxonomic scope" value="Eukaryota"/>
</dbReference>
<keyword evidence="19" id="KW-1185">Reference proteome</keyword>
<evidence type="ECO:0000313" key="18">
    <source>
        <dbReference type="EMBL" id="OCT48314.1"/>
    </source>
</evidence>
<keyword evidence="8" id="KW-0274">FAD</keyword>
<dbReference type="EC" id="1.1.5.3" evidence="4 13"/>
<feature type="region of interest" description="Disordered" evidence="14">
    <location>
        <begin position="675"/>
        <end position="698"/>
    </location>
</feature>
<dbReference type="VEuPathDB" id="FungiDB:CLCR_03917"/>
<dbReference type="InterPro" id="IPR038299">
    <property type="entry name" value="DAO_C_sf"/>
</dbReference>
<organism evidence="18 19">
    <name type="scientific">Cladophialophora carrionii</name>
    <dbReference type="NCBI Taxonomy" id="86049"/>
    <lineage>
        <taxon>Eukaryota</taxon>
        <taxon>Fungi</taxon>
        <taxon>Dikarya</taxon>
        <taxon>Ascomycota</taxon>
        <taxon>Pezizomycotina</taxon>
        <taxon>Eurotiomycetes</taxon>
        <taxon>Chaetothyriomycetidae</taxon>
        <taxon>Chaetothyriales</taxon>
        <taxon>Herpotrichiellaceae</taxon>
        <taxon>Cladophialophora</taxon>
    </lineage>
</organism>
<feature type="domain" description="FAD dependent oxidoreductase" evidence="16">
    <location>
        <begin position="87"/>
        <end position="459"/>
    </location>
</feature>
<name>A0A1C1CIF7_9EURO</name>
<evidence type="ECO:0000256" key="5">
    <source>
        <dbReference type="ARBA" id="ARBA00022630"/>
    </source>
</evidence>
<dbReference type="PROSITE" id="PS00978">
    <property type="entry name" value="FAD_G3PDH_2"/>
    <property type="match status" value="1"/>
</dbReference>
<keyword evidence="5 13" id="KW-0285">Flavoprotein</keyword>
<keyword evidence="6" id="KW-0479">Metal-binding</keyword>
<evidence type="ECO:0000256" key="1">
    <source>
        <dbReference type="ARBA" id="ARBA00001974"/>
    </source>
</evidence>
<dbReference type="GO" id="GO:0006072">
    <property type="term" value="P:glycerol-3-phosphate metabolic process"/>
    <property type="evidence" value="ECO:0007669"/>
    <property type="project" value="UniProtKB-UniRule"/>
</dbReference>
<dbReference type="InterPro" id="IPR000447">
    <property type="entry name" value="G3P_DH_FAD-dep"/>
</dbReference>
<evidence type="ECO:0000313" key="19">
    <source>
        <dbReference type="Proteomes" id="UP000094526"/>
    </source>
</evidence>
<dbReference type="PANTHER" id="PTHR11985">
    <property type="entry name" value="GLYCEROL-3-PHOSPHATE DEHYDROGENASE"/>
    <property type="match status" value="1"/>
</dbReference>
<evidence type="ECO:0000259" key="17">
    <source>
        <dbReference type="Pfam" id="PF16901"/>
    </source>
</evidence>
<dbReference type="Pfam" id="PF01266">
    <property type="entry name" value="DAO"/>
    <property type="match status" value="1"/>
</dbReference>
<dbReference type="AlphaFoldDB" id="A0A1C1CIF7"/>
<dbReference type="STRING" id="86049.A0A1C1CIF7"/>
<evidence type="ECO:0000256" key="13">
    <source>
        <dbReference type="RuleBase" id="RU361217"/>
    </source>
</evidence>
<keyword evidence="15" id="KW-0812">Transmembrane</keyword>
<evidence type="ECO:0000256" key="10">
    <source>
        <dbReference type="ARBA" id="ARBA00022946"/>
    </source>
</evidence>
<evidence type="ECO:0000259" key="16">
    <source>
        <dbReference type="Pfam" id="PF01266"/>
    </source>
</evidence>
<sequence length="698" mass="76314">MASRFSARRLLKPFAYGTGLAIAGATGVYIAYRPRNVPGAESLAPKPPKRDENGNIIPPKFPYIKTRAEQIADLKKSSSAPSTEIYDLLVIGGGATGTGIALDAATRGLKVAMVERDDFSSGTSSKSTKLVHGGVRYLEKAVWNLDWNQYQLVREALKERKSFLYTAPHLSSWLPIMLPLQAWWQAPYFWAGTKFYDLLAGSEGIESSYFLPRSKALEAFPMLKKENLIGALVYYDGQHNDSRMNVSLAMTATLYGSTTVNHLEVTGLEKDASGQLTGARVRDLIADKDGQGASEEFTVKAKGIINATGPFCDAIRQMDAPGEKEIVAPSLGVHVVLPGYLSPQKMGLIDPSTSDGRVIFFLPWQGNTIAGTTDAPCAISQNPVAGEKDIEWILDEIRTYLTPDIDVRRSDILAAWSGIRPLVRDPNSKNTESLVRSHLVSVSDSGLLTCAGGKWTTYRQMAEEAVDKAIEVFKLQPKPVTYVPDLAGINGVDPSVRLLDGTCQTHRIRLLGAHGYSTTLFINLIQHFGLDMDVAKHLASDYGDRAWDVAALSAPTDNTEHYPLRGQRLSSLYPFVDGEVRYAVRSEYAQTAVDVLARRTRLSFLNAQAALHALPKVIDIMAEELSWNKQRKEAEWRDTVQFLASMGLPSDMLQITREQVLRGEMASSILAPAKGASKGAVPLKPTLEPASEAHGPLP</sequence>
<comment type="subcellular location">
    <subcellularLocation>
        <location evidence="2">Mitochondrion</location>
    </subcellularLocation>
</comment>
<dbReference type="Proteomes" id="UP000094526">
    <property type="component" value="Unassembled WGS sequence"/>
</dbReference>
<evidence type="ECO:0000256" key="11">
    <source>
        <dbReference type="ARBA" id="ARBA00023002"/>
    </source>
</evidence>
<protein>
    <recommendedName>
        <fullName evidence="4 13">Glycerol-3-phosphate dehydrogenase</fullName>
        <ecNumber evidence="4 13">1.1.5.3</ecNumber>
    </recommendedName>
</protein>
<evidence type="ECO:0000256" key="8">
    <source>
        <dbReference type="ARBA" id="ARBA00022827"/>
    </source>
</evidence>
<dbReference type="Gene3D" id="3.50.50.60">
    <property type="entry name" value="FAD/NAD(P)-binding domain"/>
    <property type="match status" value="1"/>
</dbReference>
<dbReference type="Gene3D" id="3.30.9.10">
    <property type="entry name" value="D-Amino Acid Oxidase, subunit A, domain 2"/>
    <property type="match status" value="1"/>
</dbReference>
<dbReference type="PROSITE" id="PS00977">
    <property type="entry name" value="FAD_G3PDH_1"/>
    <property type="match status" value="1"/>
</dbReference>
<keyword evidence="7" id="KW-0677">Repeat</keyword>
<dbReference type="VEuPathDB" id="FungiDB:G647_08459"/>
<evidence type="ECO:0000256" key="9">
    <source>
        <dbReference type="ARBA" id="ARBA00022837"/>
    </source>
</evidence>
<keyword evidence="9" id="KW-0106">Calcium</keyword>
<comment type="similarity">
    <text evidence="3 13">Belongs to the FAD-dependent glycerol-3-phosphate dehydrogenase family.</text>
</comment>
<dbReference type="SUPFAM" id="SSF51905">
    <property type="entry name" value="FAD/NAD(P)-binding domain"/>
    <property type="match status" value="1"/>
</dbReference>
<keyword evidence="10" id="KW-0809">Transit peptide</keyword>
<evidence type="ECO:0000256" key="6">
    <source>
        <dbReference type="ARBA" id="ARBA00022723"/>
    </source>
</evidence>
<dbReference type="PANTHER" id="PTHR11985:SF15">
    <property type="entry name" value="GLYCEROL-3-PHOSPHATE DEHYDROGENASE, MITOCHONDRIAL"/>
    <property type="match status" value="1"/>
</dbReference>
<accession>A0A1C1CIF7</accession>
<keyword evidence="12" id="KW-0496">Mitochondrion</keyword>
<gene>
    <name evidence="18" type="primary">GPD2</name>
    <name evidence="18" type="ORF">CLCR_03917</name>
</gene>
<dbReference type="SUPFAM" id="SSF54373">
    <property type="entry name" value="FAD-linked reductases, C-terminal domain"/>
    <property type="match status" value="1"/>
</dbReference>
<evidence type="ECO:0000256" key="7">
    <source>
        <dbReference type="ARBA" id="ARBA00022737"/>
    </source>
</evidence>
<dbReference type="GO" id="GO:0004368">
    <property type="term" value="F:glycerol-3-phosphate dehydrogenase (quinone) activity"/>
    <property type="evidence" value="ECO:0007669"/>
    <property type="project" value="UniProtKB-EC"/>
</dbReference>
<dbReference type="Pfam" id="PF16901">
    <property type="entry name" value="DAO_C"/>
    <property type="match status" value="1"/>
</dbReference>
<evidence type="ECO:0000256" key="14">
    <source>
        <dbReference type="SAM" id="MobiDB-lite"/>
    </source>
</evidence>
<dbReference type="Gene3D" id="1.10.8.870">
    <property type="entry name" value="Alpha-glycerophosphate oxidase, cap domain"/>
    <property type="match status" value="1"/>
</dbReference>
<keyword evidence="15" id="KW-1133">Transmembrane helix</keyword>
<comment type="caution">
    <text evidence="18">The sequence shown here is derived from an EMBL/GenBank/DDBJ whole genome shotgun (WGS) entry which is preliminary data.</text>
</comment>
<feature type="region of interest" description="Disordered" evidence="14">
    <location>
        <begin position="39"/>
        <end position="58"/>
    </location>
</feature>
<dbReference type="FunFam" id="1.10.8.870:FF:000001">
    <property type="entry name" value="Glycerol-3-phosphate dehydrogenase"/>
    <property type="match status" value="1"/>
</dbReference>
<reference evidence="19" key="1">
    <citation type="submission" date="2015-07" db="EMBL/GenBank/DDBJ databases">
        <authorList>
            <person name="Teixeira M.M."/>
            <person name="Souza R.C."/>
            <person name="Almeida L.G."/>
            <person name="Vicente V.A."/>
            <person name="de Hoog S."/>
            <person name="Bocca A.L."/>
            <person name="de Almeida S.R."/>
            <person name="Vasconcelos A.T."/>
            <person name="Felipe M.S."/>
        </authorList>
    </citation>
    <scope>NUCLEOTIDE SEQUENCE [LARGE SCALE GENOMIC DNA]</scope>
    <source>
        <strain evidence="19">KSF</strain>
    </source>
</reference>
<evidence type="ECO:0000256" key="3">
    <source>
        <dbReference type="ARBA" id="ARBA00007330"/>
    </source>
</evidence>
<dbReference type="OrthoDB" id="264015at2759"/>
<dbReference type="InterPro" id="IPR031656">
    <property type="entry name" value="DAO_C"/>
</dbReference>
<dbReference type="GO" id="GO:0005739">
    <property type="term" value="C:mitochondrion"/>
    <property type="evidence" value="ECO:0007669"/>
    <property type="project" value="UniProtKB-SubCell"/>
</dbReference>
<dbReference type="FunFam" id="3.30.9.10:FF:000001">
    <property type="entry name" value="Glycerol-3-phosphate dehydrogenase"/>
    <property type="match status" value="1"/>
</dbReference>
<dbReference type="PRINTS" id="PR01001">
    <property type="entry name" value="FADG3PDH"/>
</dbReference>
<feature type="domain" description="Alpha-glycerophosphate oxidase C-terminal" evidence="17">
    <location>
        <begin position="503"/>
        <end position="632"/>
    </location>
</feature>
<evidence type="ECO:0000256" key="12">
    <source>
        <dbReference type="ARBA" id="ARBA00023128"/>
    </source>
</evidence>
<comment type="catalytic activity">
    <reaction evidence="13">
        <text>a quinone + sn-glycerol 3-phosphate = dihydroxyacetone phosphate + a quinol</text>
        <dbReference type="Rhea" id="RHEA:18977"/>
        <dbReference type="ChEBI" id="CHEBI:24646"/>
        <dbReference type="ChEBI" id="CHEBI:57597"/>
        <dbReference type="ChEBI" id="CHEBI:57642"/>
        <dbReference type="ChEBI" id="CHEBI:132124"/>
        <dbReference type="EC" id="1.1.5.3"/>
    </reaction>
</comment>
<dbReference type="InterPro" id="IPR006076">
    <property type="entry name" value="FAD-dep_OxRdtase"/>
</dbReference>
<dbReference type="GO" id="GO:0046872">
    <property type="term" value="F:metal ion binding"/>
    <property type="evidence" value="ECO:0007669"/>
    <property type="project" value="UniProtKB-KW"/>
</dbReference>